<feature type="compositionally biased region" description="Basic and acidic residues" evidence="1">
    <location>
        <begin position="444"/>
        <end position="465"/>
    </location>
</feature>
<gene>
    <name evidence="3" type="ORF">AB4Y30_07280</name>
</gene>
<keyword evidence="3" id="KW-0282">Flagellum</keyword>
<dbReference type="InterPro" id="IPR021136">
    <property type="entry name" value="Flagellar_hook_control-like_C"/>
</dbReference>
<reference evidence="3" key="1">
    <citation type="submission" date="2024-07" db="EMBL/GenBank/DDBJ databases">
        <title>Halotolerant mesophilic bacterium Ornithinibacillus sp. 4-3, sp. nov., isolated from soil.</title>
        <authorList>
            <person name="Sidarenka A.V."/>
            <person name="Guliayeva D.E."/>
            <person name="Leanovich S.I."/>
            <person name="Hileuskaya K.S."/>
            <person name="Akhremchuk A.E."/>
            <person name="Sikolenko M.A."/>
            <person name="Valentovich L.N."/>
        </authorList>
    </citation>
    <scope>NUCLEOTIDE SEQUENCE</scope>
    <source>
        <strain evidence="3">4-3</strain>
    </source>
</reference>
<proteinExistence type="predicted"/>
<keyword evidence="3" id="KW-0966">Cell projection</keyword>
<feature type="region of interest" description="Disordered" evidence="1">
    <location>
        <begin position="444"/>
        <end position="480"/>
    </location>
</feature>
<organism evidence="3">
    <name type="scientific">Ornithinibacillus sp. 4-3</name>
    <dbReference type="NCBI Taxonomy" id="3231488"/>
    <lineage>
        <taxon>Bacteria</taxon>
        <taxon>Bacillati</taxon>
        <taxon>Bacillota</taxon>
        <taxon>Bacilli</taxon>
        <taxon>Bacillales</taxon>
        <taxon>Bacillaceae</taxon>
        <taxon>Ornithinibacillus</taxon>
    </lineage>
</organism>
<dbReference type="Gene3D" id="3.30.750.140">
    <property type="match status" value="1"/>
</dbReference>
<dbReference type="EMBL" id="CP162599">
    <property type="protein sequence ID" value="XDK34141.1"/>
    <property type="molecule type" value="Genomic_DNA"/>
</dbReference>
<feature type="domain" description="Flagellar hook-length control protein-like C-terminal" evidence="2">
    <location>
        <begin position="372"/>
        <end position="443"/>
    </location>
</feature>
<dbReference type="AlphaFoldDB" id="A0AB39HP46"/>
<evidence type="ECO:0000313" key="3">
    <source>
        <dbReference type="EMBL" id="XDK34141.1"/>
    </source>
</evidence>
<evidence type="ECO:0000259" key="2">
    <source>
        <dbReference type="Pfam" id="PF02120"/>
    </source>
</evidence>
<name>A0AB39HP46_9BACI</name>
<keyword evidence="3" id="KW-0969">Cilium</keyword>
<evidence type="ECO:0000256" key="1">
    <source>
        <dbReference type="SAM" id="MobiDB-lite"/>
    </source>
</evidence>
<protein>
    <submittedName>
        <fullName evidence="3">Flagellar hook-length control protein FliK</fullName>
    </submittedName>
</protein>
<dbReference type="InterPro" id="IPR038610">
    <property type="entry name" value="FliK-like_C_sf"/>
</dbReference>
<accession>A0AB39HP46</accession>
<sequence length="491" mass="56579">MNAIRLFFPETSFNMKEAMKGIKRDASDLTSFQHMLFSQTEENAALMEELLILNKEASYADLPFEEMILDGEHVETEEQEVEIDDLIVAPMPIAEQTVIPATSVLSMMKTDKEIMEQEMPTQRVEAAMVDEEIEEQAENIVRHVNNDVSLLKESANNTSALPSFGDNQQKELARMTEQLMAKVNASFDRRSVHYYATSKTFTAIDEIQIQQQMSDIVSQFQHLVESVEEPEKFIHIAPKVIELLKKWTNLESVHKTDFTLVEQEPKLNGIWQELVQRYSVRNGMYANAQYALDAEVTARDVSKWMQALYVNEQQVMNEPVIPVANAPTQTMPMSKVEQYIIHLNHQNTEETVEQQLINRFNQVMKASRFLTFKNGVSQLTFSIRPEHLGEMTVRLMKVDGDMVVKIIVNSQATRQMLETNIHQLKNTFAPHQVVIEEVDSREQVVQKEQPDHEQAFKEEQEKSNASEHQQQNNQEDEDAIDFQEVLMNVKV</sequence>
<dbReference type="CDD" id="cd17470">
    <property type="entry name" value="T3SS_Flik_C"/>
    <property type="match status" value="1"/>
</dbReference>
<dbReference type="RefSeq" id="WP_368654818.1">
    <property type="nucleotide sequence ID" value="NZ_CP162599.1"/>
</dbReference>
<dbReference type="Pfam" id="PF02120">
    <property type="entry name" value="Flg_hook"/>
    <property type="match status" value="1"/>
</dbReference>